<sequence>MASIALVESAALQEPDFETATKVLSESVRAPVESIVGQSNHSCDDKRSTVTVGLSKPILTSKPQPTQETCLHGNAVQAESIGEQNRDTVGADDVNPKEVPVEDVSEAPVSIQDAFRMTTGVSVEHTADEVLYTRAAAFVKATEMLVDNLERIAVLSVVGVDKTTNQEAHRILELYEALVRNDHHVDSTCTTAMALHSPGTEVTRSKCVIPSDLPEKINVP</sequence>
<dbReference type="EMBL" id="SDIL01000091">
    <property type="protein sequence ID" value="RXK36638.1"/>
    <property type="molecule type" value="Genomic_DNA"/>
</dbReference>
<dbReference type="AlphaFoldDB" id="A0A4Q1BCR8"/>
<organism evidence="1 2">
    <name type="scientific">Tremella mesenterica</name>
    <name type="common">Jelly fungus</name>
    <dbReference type="NCBI Taxonomy" id="5217"/>
    <lineage>
        <taxon>Eukaryota</taxon>
        <taxon>Fungi</taxon>
        <taxon>Dikarya</taxon>
        <taxon>Basidiomycota</taxon>
        <taxon>Agaricomycotina</taxon>
        <taxon>Tremellomycetes</taxon>
        <taxon>Tremellales</taxon>
        <taxon>Tremellaceae</taxon>
        <taxon>Tremella</taxon>
    </lineage>
</organism>
<reference evidence="1 2" key="1">
    <citation type="submission" date="2016-06" db="EMBL/GenBank/DDBJ databases">
        <title>Evolution of pathogenesis and genome organization in the Tremellales.</title>
        <authorList>
            <person name="Cuomo C."/>
            <person name="Litvintseva A."/>
            <person name="Heitman J."/>
            <person name="Chen Y."/>
            <person name="Sun S."/>
            <person name="Springer D."/>
            <person name="Dromer F."/>
            <person name="Young S."/>
            <person name="Zeng Q."/>
            <person name="Chapman S."/>
            <person name="Gujja S."/>
            <person name="Saif S."/>
            <person name="Birren B."/>
        </authorList>
    </citation>
    <scope>NUCLEOTIDE SEQUENCE [LARGE SCALE GENOMIC DNA]</scope>
    <source>
        <strain evidence="1 2">ATCC 28783</strain>
    </source>
</reference>
<keyword evidence="2" id="KW-1185">Reference proteome</keyword>
<name>A0A4Q1BCR8_TREME</name>
<accession>A0A4Q1BCR8</accession>
<gene>
    <name evidence="1" type="ORF">M231_06101</name>
</gene>
<proteinExistence type="predicted"/>
<comment type="caution">
    <text evidence="1">The sequence shown here is derived from an EMBL/GenBank/DDBJ whole genome shotgun (WGS) entry which is preliminary data.</text>
</comment>
<dbReference type="Proteomes" id="UP000289152">
    <property type="component" value="Unassembled WGS sequence"/>
</dbReference>
<evidence type="ECO:0000313" key="2">
    <source>
        <dbReference type="Proteomes" id="UP000289152"/>
    </source>
</evidence>
<evidence type="ECO:0000313" key="1">
    <source>
        <dbReference type="EMBL" id="RXK36638.1"/>
    </source>
</evidence>
<protein>
    <submittedName>
        <fullName evidence="1">Uncharacterized protein</fullName>
    </submittedName>
</protein>
<dbReference type="InParanoid" id="A0A4Q1BCR8"/>